<comment type="caution">
    <text evidence="1">The sequence shown here is derived from an EMBL/GenBank/DDBJ whole genome shotgun (WGS) entry which is preliminary data.</text>
</comment>
<gene>
    <name evidence="1" type="ORF">GCM10023092_07750</name>
</gene>
<sequence>MMLVSCSKSSSDGPTNDSMLRAGKWKTTAYTVRYSEGGVDKVIDLMIKRDTCRTDDYIIFDSSYSGNQANGTLMCGSELSNAPFEWSLKDNQKTLIFNNAQYTLGVAPIVGVNGLEYVEAKITKLSSKSLTITYDYEIDSVQVTTPTDPPVPYTIAHAHFYFTQVFTNSK</sequence>
<accession>A0ABP8ML46</accession>
<name>A0ABP8ML46_9BACT</name>
<evidence type="ECO:0000313" key="1">
    <source>
        <dbReference type="EMBL" id="GAA4450951.1"/>
    </source>
</evidence>
<evidence type="ECO:0000313" key="2">
    <source>
        <dbReference type="Proteomes" id="UP001501410"/>
    </source>
</evidence>
<keyword evidence="2" id="KW-1185">Reference proteome</keyword>
<dbReference type="EMBL" id="BAABEZ010000004">
    <property type="protein sequence ID" value="GAA4450951.1"/>
    <property type="molecule type" value="Genomic_DNA"/>
</dbReference>
<reference evidence="2" key="1">
    <citation type="journal article" date="2019" name="Int. J. Syst. Evol. Microbiol.">
        <title>The Global Catalogue of Microorganisms (GCM) 10K type strain sequencing project: providing services to taxonomists for standard genome sequencing and annotation.</title>
        <authorList>
            <consortium name="The Broad Institute Genomics Platform"/>
            <consortium name="The Broad Institute Genome Sequencing Center for Infectious Disease"/>
            <person name="Wu L."/>
            <person name="Ma J."/>
        </authorList>
    </citation>
    <scope>NUCLEOTIDE SEQUENCE [LARGE SCALE GENOMIC DNA]</scope>
    <source>
        <strain evidence="2">JCM 31921</strain>
    </source>
</reference>
<evidence type="ECO:0008006" key="3">
    <source>
        <dbReference type="Google" id="ProtNLM"/>
    </source>
</evidence>
<dbReference type="Proteomes" id="UP001501410">
    <property type="component" value="Unassembled WGS sequence"/>
</dbReference>
<protein>
    <recommendedName>
        <fullName evidence="3">Lipocalin-like domain-containing protein</fullName>
    </recommendedName>
</protein>
<proteinExistence type="predicted"/>
<organism evidence="1 2">
    <name type="scientific">Rurimicrobium arvi</name>
    <dbReference type="NCBI Taxonomy" id="2049916"/>
    <lineage>
        <taxon>Bacteria</taxon>
        <taxon>Pseudomonadati</taxon>
        <taxon>Bacteroidota</taxon>
        <taxon>Chitinophagia</taxon>
        <taxon>Chitinophagales</taxon>
        <taxon>Chitinophagaceae</taxon>
        <taxon>Rurimicrobium</taxon>
    </lineage>
</organism>